<dbReference type="Pfam" id="PF13676">
    <property type="entry name" value="TIR_2"/>
    <property type="match status" value="1"/>
</dbReference>
<dbReference type="Gene3D" id="3.30.950.30">
    <property type="entry name" value="Schlafen, AAA domain"/>
    <property type="match status" value="1"/>
</dbReference>
<evidence type="ECO:0000313" key="4">
    <source>
        <dbReference type="Proteomes" id="UP001597285"/>
    </source>
</evidence>
<comment type="caution">
    <text evidence="3">The sequence shown here is derived from an EMBL/GenBank/DDBJ whole genome shotgun (WGS) entry which is preliminary data.</text>
</comment>
<dbReference type="InterPro" id="IPR007421">
    <property type="entry name" value="Schlafen_AlbA_2_dom"/>
</dbReference>
<dbReference type="Gene3D" id="3.40.50.10140">
    <property type="entry name" value="Toll/interleukin-1 receptor homology (TIR) domain"/>
    <property type="match status" value="1"/>
</dbReference>
<evidence type="ECO:0000259" key="2">
    <source>
        <dbReference type="Pfam" id="PF13676"/>
    </source>
</evidence>
<dbReference type="InterPro" id="IPR035897">
    <property type="entry name" value="Toll_tir_struct_dom_sf"/>
</dbReference>
<feature type="domain" description="TIR" evidence="2">
    <location>
        <begin position="128"/>
        <end position="234"/>
    </location>
</feature>
<gene>
    <name evidence="3" type="ORF">ACFSBK_01400</name>
</gene>
<evidence type="ECO:0000313" key="3">
    <source>
        <dbReference type="EMBL" id="MFD1798517.1"/>
    </source>
</evidence>
<reference evidence="4" key="1">
    <citation type="journal article" date="2019" name="Int. J. Syst. Evol. Microbiol.">
        <title>The Global Catalogue of Microorganisms (GCM) 10K type strain sequencing project: providing services to taxonomists for standard genome sequencing and annotation.</title>
        <authorList>
            <consortium name="The Broad Institute Genomics Platform"/>
            <consortium name="The Broad Institute Genome Sequencing Center for Infectious Disease"/>
            <person name="Wu L."/>
            <person name="Ma J."/>
        </authorList>
    </citation>
    <scope>NUCLEOTIDE SEQUENCE [LARGE SCALE GENOMIC DNA]</scope>
    <source>
        <strain evidence="4">KCTC 42143</strain>
    </source>
</reference>
<dbReference type="InterPro" id="IPR038461">
    <property type="entry name" value="Schlafen_AlbA_2_dom_sf"/>
</dbReference>
<dbReference type="EMBL" id="JBHUFF010000006">
    <property type="protein sequence ID" value="MFD1798517.1"/>
    <property type="molecule type" value="Genomic_DNA"/>
</dbReference>
<dbReference type="Proteomes" id="UP001597285">
    <property type="component" value="Unassembled WGS sequence"/>
</dbReference>
<proteinExistence type="predicted"/>
<name>A0ABW4NNM9_9LACT</name>
<keyword evidence="4" id="KW-1185">Reference proteome</keyword>
<dbReference type="SUPFAM" id="SSF52200">
    <property type="entry name" value="Toll/Interleukin receptor TIR domain"/>
    <property type="match status" value="1"/>
</dbReference>
<feature type="domain" description="Schlafen AlbA-2" evidence="1">
    <location>
        <begin position="22"/>
        <end position="105"/>
    </location>
</feature>
<protein>
    <submittedName>
        <fullName evidence="3">TIR domain-containing protein</fullName>
    </submittedName>
</protein>
<evidence type="ECO:0000259" key="1">
    <source>
        <dbReference type="Pfam" id="PF04326"/>
    </source>
</evidence>
<dbReference type="InterPro" id="IPR000157">
    <property type="entry name" value="TIR_dom"/>
</dbReference>
<sequence>MRKKDEIIQAIKEKDRRDKVYIHPVLSPEKAAKYISAFSNSNGGDIILGIYDDGINLHIKKSKFPIRLEEAKKLLDININCIVDKVDYRGELIPYISVEKSKELVKFRGIPYLVNENGAVVEMKVSKVFLSYSHADKDLAELVEKSLDKQNDISVSRDINVNNYRDDLDRFMKTIKQHDFIISIVTRKYLMSLNCMYEITESMKDSNFSEKLLFIVVDKEDAQYYKGNNIYDMEAGIYDADKRLDYIIYWNEKNRKMDEKLKSADLPYEYITEYTLDKRKLVSIITSTSEFMNILKDKIGSTFNQIQKDDFKILKDVIKKK</sequence>
<organism evidence="3 4">
    <name type="scientific">Carnobacterium antarcticum</name>
    <dbReference type="NCBI Taxonomy" id="2126436"/>
    <lineage>
        <taxon>Bacteria</taxon>
        <taxon>Bacillati</taxon>
        <taxon>Bacillota</taxon>
        <taxon>Bacilli</taxon>
        <taxon>Lactobacillales</taxon>
        <taxon>Carnobacteriaceae</taxon>
        <taxon>Carnobacterium</taxon>
    </lineage>
</organism>
<accession>A0ABW4NNM9</accession>
<dbReference type="RefSeq" id="WP_058919598.1">
    <property type="nucleotide sequence ID" value="NZ_JBHSQC010000005.1"/>
</dbReference>
<dbReference type="Pfam" id="PF04326">
    <property type="entry name" value="SLFN_AlbA_2"/>
    <property type="match status" value="1"/>
</dbReference>